<gene>
    <name evidence="3" type="ORF">NQ315_001793</name>
</gene>
<dbReference type="EMBL" id="JANEYG010000005">
    <property type="protein sequence ID" value="KAJ8923237.1"/>
    <property type="molecule type" value="Genomic_DNA"/>
</dbReference>
<feature type="repeat" description="ANK" evidence="1">
    <location>
        <begin position="544"/>
        <end position="576"/>
    </location>
</feature>
<dbReference type="Proteomes" id="UP001159042">
    <property type="component" value="Unassembled WGS sequence"/>
</dbReference>
<dbReference type="SUPFAM" id="SSF48403">
    <property type="entry name" value="Ankyrin repeat"/>
    <property type="match status" value="2"/>
</dbReference>
<dbReference type="InterPro" id="IPR003123">
    <property type="entry name" value="VPS9"/>
</dbReference>
<dbReference type="GO" id="GO:0043005">
    <property type="term" value="C:neuron projection"/>
    <property type="evidence" value="ECO:0007669"/>
    <property type="project" value="TreeGrafter"/>
</dbReference>
<dbReference type="GO" id="GO:0097422">
    <property type="term" value="C:tubular endosome"/>
    <property type="evidence" value="ECO:0007669"/>
    <property type="project" value="TreeGrafter"/>
</dbReference>
<feature type="repeat" description="ANK" evidence="1">
    <location>
        <begin position="779"/>
        <end position="811"/>
    </location>
</feature>
<comment type="caution">
    <text evidence="3">The sequence shown here is derived from an EMBL/GenBank/DDBJ whole genome shotgun (WGS) entry which is preliminary data.</text>
</comment>
<name>A0AAV8W953_9CUCU</name>
<dbReference type="PANTHER" id="PTHR24170:SF2">
    <property type="entry name" value="ANKYRIN REPEAT DOMAIN-CONTAINING PROTEIN 27"/>
    <property type="match status" value="1"/>
</dbReference>
<dbReference type="Gene3D" id="1.25.40.20">
    <property type="entry name" value="Ankyrin repeat-containing domain"/>
    <property type="match status" value="2"/>
</dbReference>
<dbReference type="InterPro" id="IPR037191">
    <property type="entry name" value="VPS9_dom_sf"/>
</dbReference>
<evidence type="ECO:0000313" key="3">
    <source>
        <dbReference type="EMBL" id="KAJ8923237.1"/>
    </source>
</evidence>
<evidence type="ECO:0000256" key="1">
    <source>
        <dbReference type="PROSITE-ProRule" id="PRU00023"/>
    </source>
</evidence>
<protein>
    <recommendedName>
        <fullName evidence="2">VPS9 domain-containing protein</fullName>
    </recommendedName>
</protein>
<keyword evidence="1" id="KW-0040">ANK repeat</keyword>
<dbReference type="Gene3D" id="1.20.1050.80">
    <property type="entry name" value="VPS9 domain"/>
    <property type="match status" value="1"/>
</dbReference>
<proteinExistence type="predicted"/>
<dbReference type="PROSITE" id="PS50088">
    <property type="entry name" value="ANK_REPEAT"/>
    <property type="match status" value="4"/>
</dbReference>
<dbReference type="GO" id="GO:0045022">
    <property type="term" value="P:early endosome to late endosome transport"/>
    <property type="evidence" value="ECO:0007669"/>
    <property type="project" value="TreeGrafter"/>
</dbReference>
<dbReference type="SUPFAM" id="SSF109993">
    <property type="entry name" value="VPS9 domain"/>
    <property type="match status" value="1"/>
</dbReference>
<evidence type="ECO:0000313" key="4">
    <source>
        <dbReference type="Proteomes" id="UP001159042"/>
    </source>
</evidence>
<dbReference type="Pfam" id="PF00023">
    <property type="entry name" value="Ank"/>
    <property type="match status" value="1"/>
</dbReference>
<dbReference type="Pfam" id="PF12796">
    <property type="entry name" value="Ank_2"/>
    <property type="match status" value="2"/>
</dbReference>
<dbReference type="GO" id="GO:0048812">
    <property type="term" value="P:neuron projection morphogenesis"/>
    <property type="evidence" value="ECO:0007669"/>
    <property type="project" value="TreeGrafter"/>
</dbReference>
<dbReference type="PRINTS" id="PR01415">
    <property type="entry name" value="ANKYRIN"/>
</dbReference>
<dbReference type="InterPro" id="IPR051248">
    <property type="entry name" value="UPF0507/Ank_repeat_27"/>
</dbReference>
<dbReference type="GO" id="GO:0005770">
    <property type="term" value="C:late endosome"/>
    <property type="evidence" value="ECO:0007669"/>
    <property type="project" value="TreeGrafter"/>
</dbReference>
<dbReference type="SMART" id="SM00167">
    <property type="entry name" value="VPS9"/>
    <property type="match status" value="1"/>
</dbReference>
<dbReference type="SMART" id="SM00248">
    <property type="entry name" value="ANK"/>
    <property type="match status" value="7"/>
</dbReference>
<dbReference type="PANTHER" id="PTHR24170">
    <property type="entry name" value="ANKYRIN REPEAT DOMAIN-CONTAINING PROTEIN 27"/>
    <property type="match status" value="1"/>
</dbReference>
<organism evidence="3 4">
    <name type="scientific">Exocentrus adspersus</name>
    <dbReference type="NCBI Taxonomy" id="1586481"/>
    <lineage>
        <taxon>Eukaryota</taxon>
        <taxon>Metazoa</taxon>
        <taxon>Ecdysozoa</taxon>
        <taxon>Arthropoda</taxon>
        <taxon>Hexapoda</taxon>
        <taxon>Insecta</taxon>
        <taxon>Pterygota</taxon>
        <taxon>Neoptera</taxon>
        <taxon>Endopterygota</taxon>
        <taxon>Coleoptera</taxon>
        <taxon>Polyphaga</taxon>
        <taxon>Cucujiformia</taxon>
        <taxon>Chrysomeloidea</taxon>
        <taxon>Cerambycidae</taxon>
        <taxon>Lamiinae</taxon>
        <taxon>Acanthocinini</taxon>
        <taxon>Exocentrus</taxon>
    </lineage>
</organism>
<dbReference type="PROSITE" id="PS50297">
    <property type="entry name" value="ANK_REP_REGION"/>
    <property type="match status" value="4"/>
</dbReference>
<dbReference type="Pfam" id="PF02204">
    <property type="entry name" value="VPS9"/>
    <property type="match status" value="1"/>
</dbReference>
<dbReference type="InterPro" id="IPR036770">
    <property type="entry name" value="Ankyrin_rpt-contain_sf"/>
</dbReference>
<sequence>MWSQYDENLCENPFFEEIRNNHSDIIRRATEENWVVCVPRNGALETADISIETILDHVLLHGAGSSFSTLSKKQVCVKNKQIYFDSNQLFSNNVDILFEETFYLGKTSKYTVWCIDRPLFLRLKCSSHSATVLESLHDCIDFLWVESLGHDILDNLRMLVDTFIQDHQEFETENLQCQKDIIGNLYSQCLQTSLKNKTVREKSMKNRQFLENLKVSVETYMQYCLGKKLMFAVNTLLYQTDAVINKIVRNSYSLRFKDLNIPEKFCTVITSAKCELNKINNYVTVLDKMYCLKQVFDVVCNAGKQQESECVTSDDLLQILVFLILKLNVSNWAANLIFLKEFRFSLLDNTDQNSYCLATLEAAIEFIKSNQFLEIRNLAFNSSVCSCSSQLSIEDIFKQVKEHKINFESEKKDVTLCHPLCACDKCKSAIQDCETEDFTNDKGQNLLIIASILGNCDVVEILLEEETSDVNFADCQGKTSVHYAAQHGFQDILLLLVNAGANINALDYEKNTALHLACNSGQENCVKAILYSTVDAEVNVGNFFGDTPLHLATKWGYLDIIRILLENGASIIVRNNRNQTVLNLATNCYVLQLFQSFGMRQSATICKSIKENNPVLVNERRASQVCTEHGLKPKNLDQSKKIDLLLRAIESNDLPLTCFYLGFSCNAALSVKRSACHPLCDCDKCSKDDEAVDSTTKAPSQIIHINTCNAEGYTPLHIAAKFGRTDILRLLLDDGALPNTQTYKTLYTPLHLACFYQRVQVVRELLKCGSCKVDLQDTKGNTPLFYACVKNDVKIVEILLANGADCTKKNYSGRSPLQESEDNLQYRVFKLMKNSLGCVLGRDGGQGFGVGAGDNGLF</sequence>
<dbReference type="GO" id="GO:0005085">
    <property type="term" value="F:guanyl-nucleotide exchange factor activity"/>
    <property type="evidence" value="ECO:0007669"/>
    <property type="project" value="TreeGrafter"/>
</dbReference>
<dbReference type="CDD" id="cd22886">
    <property type="entry name" value="ANKRD27_zf2"/>
    <property type="match status" value="1"/>
</dbReference>
<dbReference type="InterPro" id="IPR002110">
    <property type="entry name" value="Ankyrin_rpt"/>
</dbReference>
<dbReference type="PROSITE" id="PS51205">
    <property type="entry name" value="VPS9"/>
    <property type="match status" value="1"/>
</dbReference>
<dbReference type="GO" id="GO:0005886">
    <property type="term" value="C:plasma membrane"/>
    <property type="evidence" value="ECO:0007669"/>
    <property type="project" value="TreeGrafter"/>
</dbReference>
<feature type="repeat" description="ANK" evidence="1">
    <location>
        <begin position="711"/>
        <end position="743"/>
    </location>
</feature>
<dbReference type="AlphaFoldDB" id="A0AAV8W953"/>
<accession>A0AAV8W953</accession>
<dbReference type="GO" id="GO:0005769">
    <property type="term" value="C:early endosome"/>
    <property type="evidence" value="ECO:0007669"/>
    <property type="project" value="TreeGrafter"/>
</dbReference>
<dbReference type="GO" id="GO:0000149">
    <property type="term" value="F:SNARE binding"/>
    <property type="evidence" value="ECO:0007669"/>
    <property type="project" value="TreeGrafter"/>
</dbReference>
<feature type="repeat" description="ANK" evidence="1">
    <location>
        <begin position="476"/>
        <end position="508"/>
    </location>
</feature>
<evidence type="ECO:0000259" key="2">
    <source>
        <dbReference type="PROSITE" id="PS51205"/>
    </source>
</evidence>
<feature type="domain" description="VPS9" evidence="2">
    <location>
        <begin position="238"/>
        <end position="376"/>
    </location>
</feature>
<reference evidence="3 4" key="1">
    <citation type="journal article" date="2023" name="Insect Mol. Biol.">
        <title>Genome sequencing provides insights into the evolution of gene families encoding plant cell wall-degrading enzymes in longhorned beetles.</title>
        <authorList>
            <person name="Shin N.R."/>
            <person name="Okamura Y."/>
            <person name="Kirsch R."/>
            <person name="Pauchet Y."/>
        </authorList>
    </citation>
    <scope>NUCLEOTIDE SEQUENCE [LARGE SCALE GENOMIC DNA]</scope>
    <source>
        <strain evidence="3">EAD_L_NR</strain>
    </source>
</reference>
<keyword evidence="4" id="KW-1185">Reference proteome</keyword>
<dbReference type="GO" id="GO:0030133">
    <property type="term" value="C:transport vesicle"/>
    <property type="evidence" value="ECO:0007669"/>
    <property type="project" value="TreeGrafter"/>
</dbReference>